<organism evidence="2 3">
    <name type="scientific">Nephila pilipes</name>
    <name type="common">Giant wood spider</name>
    <name type="synonym">Nephila maculata</name>
    <dbReference type="NCBI Taxonomy" id="299642"/>
    <lineage>
        <taxon>Eukaryota</taxon>
        <taxon>Metazoa</taxon>
        <taxon>Ecdysozoa</taxon>
        <taxon>Arthropoda</taxon>
        <taxon>Chelicerata</taxon>
        <taxon>Arachnida</taxon>
        <taxon>Araneae</taxon>
        <taxon>Araneomorphae</taxon>
        <taxon>Entelegynae</taxon>
        <taxon>Araneoidea</taxon>
        <taxon>Nephilidae</taxon>
        <taxon>Nephila</taxon>
    </lineage>
</organism>
<feature type="region of interest" description="Disordered" evidence="1">
    <location>
        <begin position="52"/>
        <end position="74"/>
    </location>
</feature>
<dbReference type="PANTHER" id="PTHR13468:SF1">
    <property type="entry name" value="PROTEIN DEK"/>
    <property type="match status" value="1"/>
</dbReference>
<dbReference type="GO" id="GO:0042393">
    <property type="term" value="F:histone binding"/>
    <property type="evidence" value="ECO:0007669"/>
    <property type="project" value="TreeGrafter"/>
</dbReference>
<sequence>MFATPLLTLPSTLGISKHALLSNANDSIQNESIRSDGLSYYPISSIHIKNAQISQKSTSESESSNFQSSSEEIESDVENLINSKETIRDNSSLYKIDSFCTEKCAFPSKMPSNEDESEKKIDLMNPSARVECVYSTMPSLQKIDDESDGEETECYDTPAKISLIKENPQSGFIPSGIEYGESEYEQIIGPRLTHDGESEGEALCYGSQEQSACEAECKVIVRPMPNISHITALEHESFNFEVKNYESYEHLEPPSIEMYAKRRIEFKNTENQVKQNKYTENVLPNMNMLLTKHNDPSQTGRGIPLKCIEYAASQIKEASFKTLSNLYYILFGKADIGKNVASIAQAKENILNFQGFPFEMDSEEYWKKKIEFDNLHYEVVRELYFVLISTMKKTRHSHMTQLLEFLMKPSLSRDTPPSPEEPAVVPCINYVTLPAQYPKVLLKRLSDDEIQNATKPKKICTLKSKNFGSICNSRRNTLESFADKHMAGICNKQNFIHQEQLNPLKTPEDKHFEDICNKQNFIHQEQLSSLKTSVDKNIGGICKKPLIVPRGRGSPLKTFEDIVERVEKAPRITICKLHFLLHGVRGIADTNRQNILEFNGFRLIGEKLLQKKKEFLLKIPHKRFLQICNIFFSRYKGNSKDELIEKLLNFLVAPPHDLPRNKRIDMLPVASKQGTVVQSGLTEVKPTTFQHFPVKLKDFERIRINVESSSPEYLTSLSDVLFLKSCDSSEIHQNILEFTRIAGDEDSIEFQSRKILLYHMSFPVIKNIAQLLDIQDWQECRYKEDLARSILKFLVEMKLTVPEKLGNRRGDNFDDHSKKGPHILKVDSSYKMSPNNHTVFVPEVSCEKSRPSYEAFSSASTNSSERLFVGNDLSSHLVVKRISEASYSFSTASLPEPYIISDCNSDECIPLHEFAHHPSEKELVVKIREIISCHGLSITTGELLNKVYSCYPGMQLDYRINFIKSKALKVIKEMKNILRNR</sequence>
<dbReference type="Proteomes" id="UP000887013">
    <property type="component" value="Unassembled WGS sequence"/>
</dbReference>
<protein>
    <submittedName>
        <fullName evidence="2">Uncharacterized protein</fullName>
    </submittedName>
</protein>
<name>A0A8X6MWH3_NEPPI</name>
<dbReference type="Gene3D" id="1.10.10.60">
    <property type="entry name" value="Homeodomain-like"/>
    <property type="match status" value="1"/>
</dbReference>
<dbReference type="EMBL" id="BMAW01051575">
    <property type="protein sequence ID" value="GFS81184.1"/>
    <property type="molecule type" value="Genomic_DNA"/>
</dbReference>
<dbReference type="InterPro" id="IPR044198">
    <property type="entry name" value="DEK"/>
</dbReference>
<keyword evidence="3" id="KW-1185">Reference proteome</keyword>
<dbReference type="OrthoDB" id="6422907at2759"/>
<dbReference type="GO" id="GO:0005634">
    <property type="term" value="C:nucleus"/>
    <property type="evidence" value="ECO:0007669"/>
    <property type="project" value="TreeGrafter"/>
</dbReference>
<proteinExistence type="predicted"/>
<reference evidence="2" key="1">
    <citation type="submission" date="2020-08" db="EMBL/GenBank/DDBJ databases">
        <title>Multicomponent nature underlies the extraordinary mechanical properties of spider dragline silk.</title>
        <authorList>
            <person name="Kono N."/>
            <person name="Nakamura H."/>
            <person name="Mori M."/>
            <person name="Yoshida Y."/>
            <person name="Ohtoshi R."/>
            <person name="Malay A.D."/>
            <person name="Moran D.A.P."/>
            <person name="Tomita M."/>
            <person name="Numata K."/>
            <person name="Arakawa K."/>
        </authorList>
    </citation>
    <scope>NUCLEOTIDE SEQUENCE</scope>
</reference>
<dbReference type="AlphaFoldDB" id="A0A8X6MWH3"/>
<gene>
    <name evidence="2" type="ORF">NPIL_334141</name>
</gene>
<dbReference type="PANTHER" id="PTHR13468">
    <property type="entry name" value="DEK PROTEIN"/>
    <property type="match status" value="1"/>
</dbReference>
<evidence type="ECO:0000313" key="2">
    <source>
        <dbReference type="EMBL" id="GFS81184.1"/>
    </source>
</evidence>
<dbReference type="GO" id="GO:0006325">
    <property type="term" value="P:chromatin organization"/>
    <property type="evidence" value="ECO:0007669"/>
    <property type="project" value="InterPro"/>
</dbReference>
<dbReference type="GO" id="GO:2000779">
    <property type="term" value="P:regulation of double-strand break repair"/>
    <property type="evidence" value="ECO:0007669"/>
    <property type="project" value="TreeGrafter"/>
</dbReference>
<evidence type="ECO:0000256" key="1">
    <source>
        <dbReference type="SAM" id="MobiDB-lite"/>
    </source>
</evidence>
<feature type="compositionally biased region" description="Low complexity" evidence="1">
    <location>
        <begin position="54"/>
        <end position="70"/>
    </location>
</feature>
<accession>A0A8X6MWH3</accession>
<evidence type="ECO:0000313" key="3">
    <source>
        <dbReference type="Proteomes" id="UP000887013"/>
    </source>
</evidence>
<dbReference type="GO" id="GO:0003677">
    <property type="term" value="F:DNA binding"/>
    <property type="evidence" value="ECO:0007669"/>
    <property type="project" value="InterPro"/>
</dbReference>
<comment type="caution">
    <text evidence="2">The sequence shown here is derived from an EMBL/GenBank/DDBJ whole genome shotgun (WGS) entry which is preliminary data.</text>
</comment>